<reference evidence="1 2" key="1">
    <citation type="submission" date="2020-09" db="EMBL/GenBank/DDBJ databases">
        <title>Complete genomes of bradyrhizobia occurring on native shrubby legumes in Australia.</title>
        <authorList>
            <person name="Lafay B."/>
        </authorList>
    </citation>
    <scope>NUCLEOTIDE SEQUENCE [LARGE SCALE GENOMIC DNA]</scope>
    <source>
        <strain evidence="1 2">BDV5040</strain>
    </source>
</reference>
<dbReference type="RefSeq" id="WP_195801720.1">
    <property type="nucleotide sequence ID" value="NZ_CP061379.1"/>
</dbReference>
<dbReference type="Proteomes" id="UP000594621">
    <property type="component" value="Chromosome"/>
</dbReference>
<protein>
    <submittedName>
        <fullName evidence="1">Uncharacterized protein</fullName>
    </submittedName>
</protein>
<dbReference type="KEGG" id="bcou:IC761_02435"/>
<name>A0A7S9D854_9BRAD</name>
<dbReference type="AlphaFoldDB" id="A0A7S9D854"/>
<gene>
    <name evidence="1" type="ORF">IC761_02435</name>
</gene>
<accession>A0A7S9D854</accession>
<keyword evidence="2" id="KW-1185">Reference proteome</keyword>
<sequence length="87" mass="9553">MMKLSLVQDQAIQALVAGAVGAEAFDRLFAGIRFDNVDGKLLYAFARDEEVASDIEDGYSFYIASVASRVLKRQVDVVVVMPKVLLQ</sequence>
<evidence type="ECO:0000313" key="1">
    <source>
        <dbReference type="EMBL" id="QPF92179.1"/>
    </source>
</evidence>
<evidence type="ECO:0000313" key="2">
    <source>
        <dbReference type="Proteomes" id="UP000594621"/>
    </source>
</evidence>
<organism evidence="1 2">
    <name type="scientific">Bradyrhizobium commune</name>
    <dbReference type="NCBI Taxonomy" id="83627"/>
    <lineage>
        <taxon>Bacteria</taxon>
        <taxon>Pseudomonadati</taxon>
        <taxon>Pseudomonadota</taxon>
        <taxon>Alphaproteobacteria</taxon>
        <taxon>Hyphomicrobiales</taxon>
        <taxon>Nitrobacteraceae</taxon>
        <taxon>Bradyrhizobium</taxon>
    </lineage>
</organism>
<dbReference type="EMBL" id="CP061379">
    <property type="protein sequence ID" value="QPF92179.1"/>
    <property type="molecule type" value="Genomic_DNA"/>
</dbReference>
<proteinExistence type="predicted"/>